<protein>
    <submittedName>
        <fullName evidence="2">Uncharacterized protein</fullName>
    </submittedName>
</protein>
<comment type="caution">
    <text evidence="2">The sequence shown here is derived from an EMBL/GenBank/DDBJ whole genome shotgun (WGS) entry which is preliminary data.</text>
</comment>
<name>A0A8K0VC09_9RHOB</name>
<evidence type="ECO:0000313" key="2">
    <source>
        <dbReference type="EMBL" id="MBL4916467.1"/>
    </source>
</evidence>
<evidence type="ECO:0000256" key="1">
    <source>
        <dbReference type="SAM" id="MobiDB-lite"/>
    </source>
</evidence>
<dbReference type="AlphaFoldDB" id="A0A8K0VC09"/>
<proteinExistence type="predicted"/>
<organism evidence="2 3">
    <name type="scientific">Szabonella alba</name>
    <dbReference type="NCBI Taxonomy" id="2804194"/>
    <lineage>
        <taxon>Bacteria</taxon>
        <taxon>Pseudomonadati</taxon>
        <taxon>Pseudomonadota</taxon>
        <taxon>Alphaproteobacteria</taxon>
        <taxon>Rhodobacterales</taxon>
        <taxon>Paracoccaceae</taxon>
        <taxon>Szabonella</taxon>
    </lineage>
</organism>
<feature type="region of interest" description="Disordered" evidence="1">
    <location>
        <begin position="1"/>
        <end position="33"/>
    </location>
</feature>
<evidence type="ECO:0000313" key="3">
    <source>
        <dbReference type="Proteomes" id="UP000648908"/>
    </source>
</evidence>
<dbReference type="RefSeq" id="WP_202687120.1">
    <property type="nucleotide sequence ID" value="NZ_JAESVN010000001.1"/>
</dbReference>
<accession>A0A8K0VC09</accession>
<reference evidence="2" key="1">
    <citation type="submission" date="2021-01" db="EMBL/GenBank/DDBJ databases">
        <title>Tabrizicola alba sp. nov. a motile alkaliphilic bacterium isolated from a soda lake.</title>
        <authorList>
            <person name="Szuroczki S."/>
            <person name="Abbaszade G."/>
            <person name="Schumann P."/>
            <person name="Toth E."/>
        </authorList>
    </citation>
    <scope>NUCLEOTIDE SEQUENCE</scope>
    <source>
        <strain evidence="2">DMG-N-6</strain>
    </source>
</reference>
<keyword evidence="3" id="KW-1185">Reference proteome</keyword>
<sequence>MMTREDRTIPVPRLVPPGLADRRAALGGTDTNVAPIPNAAPVAGTLPFAPMAMPVQVLERPRGLLAAMLALIPGPARRAERGL</sequence>
<dbReference type="EMBL" id="JAESVN010000001">
    <property type="protein sequence ID" value="MBL4916467.1"/>
    <property type="molecule type" value="Genomic_DNA"/>
</dbReference>
<gene>
    <name evidence="2" type="ORF">JL811_04460</name>
</gene>
<dbReference type="Proteomes" id="UP000648908">
    <property type="component" value="Unassembled WGS sequence"/>
</dbReference>